<feature type="binding site" evidence="7">
    <location>
        <begin position="248"/>
        <end position="251"/>
    </location>
    <ligand>
        <name>substrate</name>
    </ligand>
</feature>
<dbReference type="PANTHER" id="PTHR23417:SF14">
    <property type="entry name" value="PENTACOTRIPEPTIDE-REPEAT REGION OF PRORP DOMAIN-CONTAINING PROTEIN"/>
    <property type="match status" value="1"/>
</dbReference>
<evidence type="ECO:0000256" key="1">
    <source>
        <dbReference type="ARBA" id="ARBA00000142"/>
    </source>
</evidence>
<dbReference type="PROSITE" id="PS51625">
    <property type="entry name" value="SAM_MT_TRMB"/>
    <property type="match status" value="1"/>
</dbReference>
<accession>A0A895XUL4</accession>
<reference evidence="9" key="1">
    <citation type="submission" date="2021-02" db="EMBL/GenBank/DDBJ databases">
        <title>Natronoglycomyces albus gen. nov., sp. nov, a haloalkaliphilic actinobacterium from a soda solonchak soil.</title>
        <authorList>
            <person name="Sorokin D.Y."/>
            <person name="Khijniak T.V."/>
            <person name="Zakharycheva A.P."/>
            <person name="Boueva O.V."/>
            <person name="Ariskina E.V."/>
            <person name="Hahnke R.L."/>
            <person name="Bunk B."/>
            <person name="Sproer C."/>
            <person name="Schumann P."/>
            <person name="Evtushenko L.I."/>
            <person name="Kublanov I.V."/>
        </authorList>
    </citation>
    <scope>NUCLEOTIDE SEQUENCE</scope>
    <source>
        <strain evidence="9">DSM 106290</strain>
    </source>
</reference>
<evidence type="ECO:0000256" key="6">
    <source>
        <dbReference type="ARBA" id="ARBA00022694"/>
    </source>
</evidence>
<dbReference type="InterPro" id="IPR055361">
    <property type="entry name" value="tRNA_methyltr_TrmB_bact"/>
</dbReference>
<dbReference type="KEGG" id="nav:JQS30_03060"/>
<dbReference type="InterPro" id="IPR003358">
    <property type="entry name" value="tRNA_(Gua-N-7)_MeTrfase_Trmb"/>
</dbReference>
<sequence length="269" mass="30333">MHSSAQQRSQQQRSHKQSTQRDTSDQASLAAGGSPQSELRPKPTSDPPRRHILTFNARAGRSRPKHMDALEQLLPRYEIGWDGVSRLDVESLYGRKAPLILEIGSGNGEATAALAEAEPERDILAVEIYPQGIANLMLDAQERGLDNIRIYQGDAIPLMHHAFGPGSLAGVRVYFPDPWPKKRHHKRRIIQPDHVARMAELLEPGGTLHAATDWAEYAHHMLRVLQAEERLENTSAGFTPRPDFRPMTKFERRGIDAGHEIFDLIFQRR</sequence>
<dbReference type="GO" id="GO:0043527">
    <property type="term" value="C:tRNA methyltransferase complex"/>
    <property type="evidence" value="ECO:0007669"/>
    <property type="project" value="TreeGrafter"/>
</dbReference>
<feature type="compositionally biased region" description="Low complexity" evidence="8">
    <location>
        <begin position="1"/>
        <end position="12"/>
    </location>
</feature>
<keyword evidence="10" id="KW-1185">Reference proteome</keyword>
<dbReference type="AlphaFoldDB" id="A0A895XUL4"/>
<dbReference type="InterPro" id="IPR029063">
    <property type="entry name" value="SAM-dependent_MTases_sf"/>
</dbReference>
<feature type="binding site" evidence="7">
    <location>
        <position position="127"/>
    </location>
    <ligand>
        <name>S-adenosyl-L-methionine</name>
        <dbReference type="ChEBI" id="CHEBI:59789"/>
    </ligand>
</feature>
<comment type="similarity">
    <text evidence="7">Belongs to the class I-like SAM-binding methyltransferase superfamily. TrmB family.</text>
</comment>
<dbReference type="UniPathway" id="UPA00989"/>
<evidence type="ECO:0000256" key="4">
    <source>
        <dbReference type="ARBA" id="ARBA00022679"/>
    </source>
</evidence>
<feature type="binding site" evidence="7">
    <location>
        <position position="154"/>
    </location>
    <ligand>
        <name>S-adenosyl-L-methionine</name>
        <dbReference type="ChEBI" id="CHEBI:59789"/>
    </ligand>
</feature>
<evidence type="ECO:0000313" key="10">
    <source>
        <dbReference type="Proteomes" id="UP000662939"/>
    </source>
</evidence>
<comment type="catalytic activity">
    <reaction evidence="1 7">
        <text>guanosine(46) in tRNA + S-adenosyl-L-methionine = N(7)-methylguanosine(46) in tRNA + S-adenosyl-L-homocysteine</text>
        <dbReference type="Rhea" id="RHEA:42708"/>
        <dbReference type="Rhea" id="RHEA-COMP:10188"/>
        <dbReference type="Rhea" id="RHEA-COMP:10189"/>
        <dbReference type="ChEBI" id="CHEBI:57856"/>
        <dbReference type="ChEBI" id="CHEBI:59789"/>
        <dbReference type="ChEBI" id="CHEBI:74269"/>
        <dbReference type="ChEBI" id="CHEBI:74480"/>
        <dbReference type="EC" id="2.1.1.33"/>
    </reaction>
</comment>
<dbReference type="Gene3D" id="3.40.50.150">
    <property type="entry name" value="Vaccinia Virus protein VP39"/>
    <property type="match status" value="1"/>
</dbReference>
<evidence type="ECO:0000256" key="8">
    <source>
        <dbReference type="SAM" id="MobiDB-lite"/>
    </source>
</evidence>
<proteinExistence type="inferred from homology"/>
<dbReference type="SUPFAM" id="SSF53335">
    <property type="entry name" value="S-adenosyl-L-methionine-dependent methyltransferases"/>
    <property type="match status" value="1"/>
</dbReference>
<keyword evidence="4 7" id="KW-0808">Transferase</keyword>
<dbReference type="GO" id="GO:0008176">
    <property type="term" value="F:tRNA (guanine(46)-N7)-methyltransferase activity"/>
    <property type="evidence" value="ECO:0007669"/>
    <property type="project" value="UniProtKB-UniRule"/>
</dbReference>
<dbReference type="CDD" id="cd02440">
    <property type="entry name" value="AdoMet_MTases"/>
    <property type="match status" value="1"/>
</dbReference>
<comment type="pathway">
    <text evidence="7">tRNA modification; N(7)-methylguanine-tRNA biosynthesis.</text>
</comment>
<dbReference type="PANTHER" id="PTHR23417">
    <property type="entry name" value="3-DEOXY-D-MANNO-OCTULOSONIC-ACID TRANSFERASE/TRNA GUANINE-N 7 - -METHYLTRANSFERASE"/>
    <property type="match status" value="1"/>
</dbReference>
<feature type="binding site" evidence="7">
    <location>
        <position position="213"/>
    </location>
    <ligand>
        <name>substrate</name>
    </ligand>
</feature>
<name>A0A895XUL4_9ACTN</name>
<dbReference type="Proteomes" id="UP000662939">
    <property type="component" value="Chromosome"/>
</dbReference>
<dbReference type="HAMAP" id="MF_01057">
    <property type="entry name" value="tRNA_methyltr_TrmB"/>
    <property type="match status" value="1"/>
</dbReference>
<gene>
    <name evidence="7 9" type="primary">trmB</name>
    <name evidence="9" type="ORF">JQS30_03060</name>
</gene>
<protein>
    <recommendedName>
        <fullName evidence="7">tRNA (guanine-N(7)-)-methyltransferase</fullName>
        <ecNumber evidence="7">2.1.1.33</ecNumber>
    </recommendedName>
    <alternativeName>
        <fullName evidence="7">tRNA (guanine(46)-N(7))-methyltransferase</fullName>
    </alternativeName>
    <alternativeName>
        <fullName evidence="7">tRNA(m7G46)-methyltransferase</fullName>
    </alternativeName>
</protein>
<dbReference type="EC" id="2.1.1.33" evidence="7"/>
<feature type="binding site" evidence="7">
    <location>
        <position position="102"/>
    </location>
    <ligand>
        <name>S-adenosyl-L-methionine</name>
        <dbReference type="ChEBI" id="CHEBI:59789"/>
    </ligand>
</feature>
<keyword evidence="6 7" id="KW-0819">tRNA processing</keyword>
<comment type="function">
    <text evidence="2 7">Catalyzes the formation of N(7)-methylguanine at position 46 (m7G46) in tRNA.</text>
</comment>
<organism evidence="9 10">
    <name type="scientific">Natronoglycomyces albus</name>
    <dbReference type="NCBI Taxonomy" id="2811108"/>
    <lineage>
        <taxon>Bacteria</taxon>
        <taxon>Bacillati</taxon>
        <taxon>Actinomycetota</taxon>
        <taxon>Actinomycetes</taxon>
        <taxon>Glycomycetales</taxon>
        <taxon>Glycomycetaceae</taxon>
        <taxon>Natronoglycomyces</taxon>
    </lineage>
</organism>
<feature type="binding site" evidence="7">
    <location>
        <position position="181"/>
    </location>
    <ligand>
        <name>substrate</name>
    </ligand>
</feature>
<dbReference type="Pfam" id="PF02390">
    <property type="entry name" value="Methyltransf_4"/>
    <property type="match status" value="1"/>
</dbReference>
<feature type="region of interest" description="Disordered" evidence="8">
    <location>
        <begin position="1"/>
        <end position="50"/>
    </location>
</feature>
<keyword evidence="5 7" id="KW-0949">S-adenosyl-L-methionine</keyword>
<evidence type="ECO:0000256" key="2">
    <source>
        <dbReference type="ARBA" id="ARBA00003015"/>
    </source>
</evidence>
<feature type="binding site" evidence="7">
    <location>
        <position position="177"/>
    </location>
    <ligand>
        <name>S-adenosyl-L-methionine</name>
        <dbReference type="ChEBI" id="CHEBI:59789"/>
    </ligand>
</feature>
<feature type="compositionally biased region" description="Basic and acidic residues" evidence="8">
    <location>
        <begin position="39"/>
        <end position="49"/>
    </location>
</feature>
<dbReference type="EMBL" id="CP070496">
    <property type="protein sequence ID" value="QSB05920.1"/>
    <property type="molecule type" value="Genomic_DNA"/>
</dbReference>
<keyword evidence="3 7" id="KW-0489">Methyltransferase</keyword>
<evidence type="ECO:0000256" key="3">
    <source>
        <dbReference type="ARBA" id="ARBA00022603"/>
    </source>
</evidence>
<evidence type="ECO:0000313" key="9">
    <source>
        <dbReference type="EMBL" id="QSB05920.1"/>
    </source>
</evidence>
<dbReference type="NCBIfam" id="TIGR00091">
    <property type="entry name" value="tRNA (guanosine(46)-N7)-methyltransferase TrmB"/>
    <property type="match status" value="1"/>
</dbReference>
<evidence type="ECO:0000256" key="5">
    <source>
        <dbReference type="ARBA" id="ARBA00022691"/>
    </source>
</evidence>
<dbReference type="RefSeq" id="WP_213171931.1">
    <property type="nucleotide sequence ID" value="NZ_CP070496.1"/>
</dbReference>
<evidence type="ECO:0000256" key="7">
    <source>
        <dbReference type="HAMAP-Rule" id="MF_01057"/>
    </source>
</evidence>
<comment type="caution">
    <text evidence="7">Lacks conserved residue(s) required for the propagation of feature annotation.</text>
</comment>